<evidence type="ECO:0000313" key="2">
    <source>
        <dbReference type="EMBL" id="SFB38811.1"/>
    </source>
</evidence>
<dbReference type="Proteomes" id="UP000198838">
    <property type="component" value="Unassembled WGS sequence"/>
</dbReference>
<feature type="transmembrane region" description="Helical" evidence="1">
    <location>
        <begin position="69"/>
        <end position="89"/>
    </location>
</feature>
<feature type="transmembrane region" description="Helical" evidence="1">
    <location>
        <begin position="35"/>
        <end position="57"/>
    </location>
</feature>
<evidence type="ECO:0000256" key="1">
    <source>
        <dbReference type="SAM" id="Phobius"/>
    </source>
</evidence>
<organism evidence="2 3">
    <name type="scientific">Acetitomaculum ruminis DSM 5522</name>
    <dbReference type="NCBI Taxonomy" id="1120918"/>
    <lineage>
        <taxon>Bacteria</taxon>
        <taxon>Bacillati</taxon>
        <taxon>Bacillota</taxon>
        <taxon>Clostridia</taxon>
        <taxon>Lachnospirales</taxon>
        <taxon>Lachnospiraceae</taxon>
        <taxon>Acetitomaculum</taxon>
    </lineage>
</organism>
<dbReference type="RefSeq" id="WP_092874875.1">
    <property type="nucleotide sequence ID" value="NZ_FOJY01000031.1"/>
</dbReference>
<keyword evidence="1" id="KW-1133">Transmembrane helix</keyword>
<reference evidence="2 3" key="1">
    <citation type="submission" date="2016-10" db="EMBL/GenBank/DDBJ databases">
        <authorList>
            <person name="de Groot N.N."/>
        </authorList>
    </citation>
    <scope>NUCLEOTIDE SEQUENCE [LARGE SCALE GENOMIC DNA]</scope>
    <source>
        <strain evidence="2 3">DSM 5522</strain>
    </source>
</reference>
<protein>
    <submittedName>
        <fullName evidence="2">Uncharacterized protein</fullName>
    </submittedName>
</protein>
<keyword evidence="3" id="KW-1185">Reference proteome</keyword>
<accession>A0A1I1AL94</accession>
<keyword evidence="1" id="KW-0812">Transmembrane</keyword>
<name>A0A1I1AL94_9FIRM</name>
<dbReference type="EMBL" id="FOJY01000031">
    <property type="protein sequence ID" value="SFB38811.1"/>
    <property type="molecule type" value="Genomic_DNA"/>
</dbReference>
<feature type="transmembrane region" description="Helical" evidence="1">
    <location>
        <begin position="101"/>
        <end position="124"/>
    </location>
</feature>
<proteinExistence type="predicted"/>
<sequence length="156" mass="17949">MEEKFTMKLAYFDMVPVIIFGVAFGILGMKLESLLFVFGSVICTLAGLGKVFWKIFIASKEKEISFLYYQFRFLMPIGFFTLIIAVLFTKESLRIQLFQEAFKFPSVFCFAMGIMGMIVMFICAFKIDKHDVKGNWLEQSINTIAQAFFMMGILLL</sequence>
<evidence type="ECO:0000313" key="3">
    <source>
        <dbReference type="Proteomes" id="UP000198838"/>
    </source>
</evidence>
<feature type="transmembrane region" description="Helical" evidence="1">
    <location>
        <begin position="9"/>
        <end position="29"/>
    </location>
</feature>
<keyword evidence="1" id="KW-0472">Membrane</keyword>
<dbReference type="OrthoDB" id="3193071at2"/>
<dbReference type="AlphaFoldDB" id="A0A1I1AL94"/>
<dbReference type="STRING" id="1120918.SAMN05216249_1316"/>
<gene>
    <name evidence="2" type="ORF">SAMN05216249_1316</name>
</gene>